<organism evidence="1">
    <name type="scientific">uncultured marine virus</name>
    <dbReference type="NCBI Taxonomy" id="186617"/>
    <lineage>
        <taxon>Viruses</taxon>
        <taxon>environmental samples</taxon>
    </lineage>
</organism>
<name>A0A0F7L6H7_9VIRU</name>
<dbReference type="EMBL" id="KR029589">
    <property type="protein sequence ID" value="AKH47087.1"/>
    <property type="molecule type" value="Genomic_DNA"/>
</dbReference>
<reference evidence="1" key="1">
    <citation type="journal article" date="2015" name="Front. Microbiol.">
        <title>Combining genomic sequencing methods to explore viral diversity and reveal potential virus-host interactions.</title>
        <authorList>
            <person name="Chow C.E."/>
            <person name="Winget D.M."/>
            <person name="White R.A.III."/>
            <person name="Hallam S.J."/>
            <person name="Suttle C.A."/>
        </authorList>
    </citation>
    <scope>NUCLEOTIDE SEQUENCE</scope>
    <source>
        <strain evidence="1">Anoxic2_5</strain>
    </source>
</reference>
<sequence>MTVRRVVEQHVCSGGLVAELADLALKWDAVLHAQSRGRWHGSEHLTGTRSLRHLVEIPSHH</sequence>
<evidence type="ECO:0000313" key="1">
    <source>
        <dbReference type="EMBL" id="AKH47087.1"/>
    </source>
</evidence>
<accession>A0A0F7L6H7</accession>
<protein>
    <submittedName>
        <fullName evidence="1">Uncharacterized protein</fullName>
    </submittedName>
</protein>
<reference evidence="1" key="2">
    <citation type="submission" date="2015-03" db="EMBL/GenBank/DDBJ databases">
        <authorList>
            <person name="Chow C.-E.T."/>
            <person name="Winget D.M."/>
            <person name="White R.A.III."/>
            <person name="Hallam S.J."/>
            <person name="Suttle C.A."/>
        </authorList>
    </citation>
    <scope>NUCLEOTIDE SEQUENCE</scope>
    <source>
        <strain evidence="1">Anoxic2_5</strain>
    </source>
</reference>
<proteinExistence type="predicted"/>